<comment type="caution">
    <text evidence="2">The sequence shown here is derived from an EMBL/GenBank/DDBJ whole genome shotgun (WGS) entry which is preliminary data.</text>
</comment>
<sequence length="400" mass="47580">MKIIIAILLFQLPLITMGQTLEPAETIETVEVEHYEEMESSKKFLFQGKLKKGLKEGAWITYYNPKYFTTQKDTLYIFSEGTYVNGVKNGTWKYYGEPRGIAKENYRIKYPNIDSIVHFNNGINAKTYTFDYFNQLENEIERNDSTHIKTTFYPRKVNWNKNFRTDTLFKYKSITYLKKNLIVESFFRENGSQIKEIFTNDYESNTLSKNFNGYLSYYRTSYEKTYSIYTYYKNGQVIREKDYVDNRLYNMKCYNEDGEPVEMGTFKNGNGVLYSRSLKKVNNKYQFKNTINMAKTYVDGLLTQLCYDYNTPITSWKNGDNCPKKNIIFHHPNGKIFLDEIYNDNKLYDVRYFDKNFNFLYIGSFKKGNGWLKRYKLGSDKPYLEELYNDGILIQTKKLL</sequence>
<protein>
    <recommendedName>
        <fullName evidence="4">MORN repeat variant</fullName>
    </recommendedName>
</protein>
<accession>A0ABS0WM47</accession>
<evidence type="ECO:0000313" key="3">
    <source>
        <dbReference type="Proteomes" id="UP000623301"/>
    </source>
</evidence>
<feature type="chain" id="PRO_5046776894" description="MORN repeat variant" evidence="1">
    <location>
        <begin position="19"/>
        <end position="400"/>
    </location>
</feature>
<dbReference type="RefSeq" id="WP_198839854.1">
    <property type="nucleotide sequence ID" value="NZ_JAEHFJ010000001.1"/>
</dbReference>
<evidence type="ECO:0000256" key="1">
    <source>
        <dbReference type="SAM" id="SignalP"/>
    </source>
</evidence>
<feature type="signal peptide" evidence="1">
    <location>
        <begin position="1"/>
        <end position="18"/>
    </location>
</feature>
<evidence type="ECO:0008006" key="4">
    <source>
        <dbReference type="Google" id="ProtNLM"/>
    </source>
</evidence>
<name>A0ABS0WM47_9FLAO</name>
<dbReference type="EMBL" id="JAEHFJ010000001">
    <property type="protein sequence ID" value="MBJ2173048.1"/>
    <property type="molecule type" value="Genomic_DNA"/>
</dbReference>
<keyword evidence="3" id="KW-1185">Reference proteome</keyword>
<reference evidence="2 3" key="1">
    <citation type="submission" date="2020-12" db="EMBL/GenBank/DDBJ databases">
        <title>Aureibaculum luteum sp. nov. and Aureibaculum flavum sp. nov., novel members of the family Flavobacteriaceae isolated from Antarctic intertidal sediments.</title>
        <authorList>
            <person name="He X."/>
            <person name="Zhang X."/>
        </authorList>
    </citation>
    <scope>NUCLEOTIDE SEQUENCE [LARGE SCALE GENOMIC DNA]</scope>
    <source>
        <strain evidence="2 3">A20</strain>
    </source>
</reference>
<dbReference type="Proteomes" id="UP000623301">
    <property type="component" value="Unassembled WGS sequence"/>
</dbReference>
<proteinExistence type="predicted"/>
<organism evidence="2 3">
    <name type="scientific">Aureibaculum flavum</name>
    <dbReference type="NCBI Taxonomy" id="2795986"/>
    <lineage>
        <taxon>Bacteria</taxon>
        <taxon>Pseudomonadati</taxon>
        <taxon>Bacteroidota</taxon>
        <taxon>Flavobacteriia</taxon>
        <taxon>Flavobacteriales</taxon>
        <taxon>Flavobacteriaceae</taxon>
        <taxon>Aureibaculum</taxon>
    </lineage>
</organism>
<keyword evidence="1" id="KW-0732">Signal</keyword>
<evidence type="ECO:0000313" key="2">
    <source>
        <dbReference type="EMBL" id="MBJ2173048.1"/>
    </source>
</evidence>
<gene>
    <name evidence="2" type="ORF">JBL43_02285</name>
</gene>